<dbReference type="RefSeq" id="WP_273264867.1">
    <property type="nucleotide sequence ID" value="NZ_JAAZVV010000007.1"/>
</dbReference>
<feature type="transmembrane region" description="Helical" evidence="9">
    <location>
        <begin position="130"/>
        <end position="155"/>
    </location>
</feature>
<dbReference type="InterPro" id="IPR052157">
    <property type="entry name" value="BCAA_transport_permease"/>
</dbReference>
<feature type="transmembrane region" description="Helical" evidence="9">
    <location>
        <begin position="6"/>
        <end position="25"/>
    </location>
</feature>
<dbReference type="GO" id="GO:0005886">
    <property type="term" value="C:plasma membrane"/>
    <property type="evidence" value="ECO:0007669"/>
    <property type="project" value="UniProtKB-SubCell"/>
</dbReference>
<keyword evidence="2" id="KW-0813">Transport</keyword>
<keyword evidence="3" id="KW-1003">Cell membrane</keyword>
<dbReference type="AlphaFoldDB" id="A0A3D5QB63"/>
<proteinExistence type="inferred from homology"/>
<evidence type="ECO:0000256" key="4">
    <source>
        <dbReference type="ARBA" id="ARBA00022692"/>
    </source>
</evidence>
<keyword evidence="5" id="KW-0029">Amino-acid transport</keyword>
<evidence type="ECO:0000256" key="7">
    <source>
        <dbReference type="ARBA" id="ARBA00023136"/>
    </source>
</evidence>
<feature type="transmembrane region" description="Helical" evidence="9">
    <location>
        <begin position="222"/>
        <end position="245"/>
    </location>
</feature>
<comment type="similarity">
    <text evidence="8">Belongs to the binding-protein-dependent transport system permease family. LivHM subfamily.</text>
</comment>
<dbReference type="Pfam" id="PF02653">
    <property type="entry name" value="BPD_transp_2"/>
    <property type="match status" value="1"/>
</dbReference>
<feature type="transmembrane region" description="Helical" evidence="9">
    <location>
        <begin position="257"/>
        <end position="273"/>
    </location>
</feature>
<organism evidence="10 11">
    <name type="scientific">Flexistipes sinusarabici</name>
    <dbReference type="NCBI Taxonomy" id="2352"/>
    <lineage>
        <taxon>Bacteria</taxon>
        <taxon>Pseudomonadati</taxon>
        <taxon>Deferribacterota</taxon>
        <taxon>Deferribacteres</taxon>
        <taxon>Deferribacterales</taxon>
        <taxon>Flexistipitaceae</taxon>
        <taxon>Flexistipes</taxon>
    </lineage>
</organism>
<feature type="transmembrane region" description="Helical" evidence="9">
    <location>
        <begin position="187"/>
        <end position="210"/>
    </location>
</feature>
<evidence type="ECO:0000256" key="6">
    <source>
        <dbReference type="ARBA" id="ARBA00022989"/>
    </source>
</evidence>
<dbReference type="CDD" id="cd06582">
    <property type="entry name" value="TM_PBP1_LivH_like"/>
    <property type="match status" value="1"/>
</dbReference>
<dbReference type="InterPro" id="IPR001851">
    <property type="entry name" value="ABC_transp_permease"/>
</dbReference>
<accession>A0A3D5QB63</accession>
<keyword evidence="6 9" id="KW-1133">Transmembrane helix</keyword>
<keyword evidence="7 9" id="KW-0472">Membrane</keyword>
<name>A0A3D5QB63_FLESI</name>
<feature type="transmembrane region" description="Helical" evidence="9">
    <location>
        <begin position="91"/>
        <end position="110"/>
    </location>
</feature>
<evidence type="ECO:0000256" key="9">
    <source>
        <dbReference type="SAM" id="Phobius"/>
    </source>
</evidence>
<feature type="transmembrane region" description="Helical" evidence="9">
    <location>
        <begin position="59"/>
        <end position="79"/>
    </location>
</feature>
<protein>
    <submittedName>
        <fullName evidence="10">Branched-chain amino acid ABC transporter permease</fullName>
    </submittedName>
</protein>
<evidence type="ECO:0000256" key="8">
    <source>
        <dbReference type="ARBA" id="ARBA00037998"/>
    </source>
</evidence>
<dbReference type="PANTHER" id="PTHR11795:SF450">
    <property type="entry name" value="ABC TRANSPORTER PERMEASE PROTEIN"/>
    <property type="match status" value="1"/>
</dbReference>
<reference evidence="10 11" key="1">
    <citation type="journal article" date="2018" name="Nat. Biotechnol.">
        <title>A standardized bacterial taxonomy based on genome phylogeny substantially revises the tree of life.</title>
        <authorList>
            <person name="Parks D.H."/>
            <person name="Chuvochina M."/>
            <person name="Waite D.W."/>
            <person name="Rinke C."/>
            <person name="Skarshewski A."/>
            <person name="Chaumeil P.A."/>
            <person name="Hugenholtz P."/>
        </authorList>
    </citation>
    <scope>NUCLEOTIDE SEQUENCE [LARGE SCALE GENOMIC DNA]</scope>
    <source>
        <strain evidence="10">UBA8672</strain>
    </source>
</reference>
<evidence type="ECO:0000256" key="3">
    <source>
        <dbReference type="ARBA" id="ARBA00022475"/>
    </source>
</evidence>
<dbReference type="GO" id="GO:0022857">
    <property type="term" value="F:transmembrane transporter activity"/>
    <property type="evidence" value="ECO:0007669"/>
    <property type="project" value="InterPro"/>
</dbReference>
<dbReference type="GO" id="GO:0006865">
    <property type="term" value="P:amino acid transport"/>
    <property type="evidence" value="ECO:0007669"/>
    <property type="project" value="UniProtKB-KW"/>
</dbReference>
<evidence type="ECO:0000256" key="1">
    <source>
        <dbReference type="ARBA" id="ARBA00004651"/>
    </source>
</evidence>
<keyword evidence="4 9" id="KW-0812">Transmembrane</keyword>
<dbReference type="EMBL" id="DPPF01000040">
    <property type="protein sequence ID" value="HCW92412.1"/>
    <property type="molecule type" value="Genomic_DNA"/>
</dbReference>
<comment type="caution">
    <text evidence="10">The sequence shown here is derived from an EMBL/GenBank/DDBJ whole genome shotgun (WGS) entry which is preliminary data.</text>
</comment>
<gene>
    <name evidence="10" type="ORF">DHM44_01885</name>
</gene>
<sequence>MQFIYSGITSGSIFALVALGFNIIYNTTGIINFAQGEFVMIGGMLIYTLLSIYGLPFLIAAPLALMAALILGAIFERVFIKSVRSPNEIKLITITIAASIILRGLGMVIWGRNSLSVDAYVPYKILELPAGTLTSNSLLVIIVSLITAFSLSLFFKRSSLGKAFRACYDDKIAAGICGVDVSKIRMLAFAIAALLGVIAGIVTTPITYVTYTDGIMTGLKGFAAAILGGLGSFWGGVAGGLLLGIFEGFFASVFPSGYKDAFAFLVILAVLFLRPKGLFGKKKAERL</sequence>
<evidence type="ECO:0000313" key="11">
    <source>
        <dbReference type="Proteomes" id="UP000262325"/>
    </source>
</evidence>
<evidence type="ECO:0000256" key="5">
    <source>
        <dbReference type="ARBA" id="ARBA00022970"/>
    </source>
</evidence>
<evidence type="ECO:0000313" key="10">
    <source>
        <dbReference type="EMBL" id="HCW92412.1"/>
    </source>
</evidence>
<dbReference type="Proteomes" id="UP000262325">
    <property type="component" value="Unassembled WGS sequence"/>
</dbReference>
<dbReference type="PANTHER" id="PTHR11795">
    <property type="entry name" value="BRANCHED-CHAIN AMINO ACID TRANSPORT SYSTEM PERMEASE PROTEIN LIVH"/>
    <property type="match status" value="1"/>
</dbReference>
<comment type="subcellular location">
    <subcellularLocation>
        <location evidence="1">Cell membrane</location>
        <topology evidence="1">Multi-pass membrane protein</topology>
    </subcellularLocation>
</comment>
<evidence type="ECO:0000256" key="2">
    <source>
        <dbReference type="ARBA" id="ARBA00022448"/>
    </source>
</evidence>